<proteinExistence type="predicted"/>
<gene>
    <name evidence="2" type="ORF">GCM10023092_06150</name>
</gene>
<organism evidence="2 3">
    <name type="scientific">Rurimicrobium arvi</name>
    <dbReference type="NCBI Taxonomy" id="2049916"/>
    <lineage>
        <taxon>Bacteria</taxon>
        <taxon>Pseudomonadati</taxon>
        <taxon>Bacteroidota</taxon>
        <taxon>Chitinophagia</taxon>
        <taxon>Chitinophagales</taxon>
        <taxon>Chitinophagaceae</taxon>
        <taxon>Rurimicrobium</taxon>
    </lineage>
</organism>
<dbReference type="InterPro" id="IPR025921">
    <property type="entry name" value="HmuY"/>
</dbReference>
<feature type="signal peptide" evidence="1">
    <location>
        <begin position="1"/>
        <end position="25"/>
    </location>
</feature>
<keyword evidence="1" id="KW-0732">Signal</keyword>
<comment type="caution">
    <text evidence="2">The sequence shown here is derived from an EMBL/GenBank/DDBJ whole genome shotgun (WGS) entry which is preliminary data.</text>
</comment>
<dbReference type="RefSeq" id="WP_344822592.1">
    <property type="nucleotide sequence ID" value="NZ_BAABEZ010000004.1"/>
</dbReference>
<dbReference type="CDD" id="cd12105">
    <property type="entry name" value="HmuY"/>
    <property type="match status" value="1"/>
</dbReference>
<feature type="chain" id="PRO_5046336692" description="HmuY protein" evidence="1">
    <location>
        <begin position="26"/>
        <end position="334"/>
    </location>
</feature>
<keyword evidence="3" id="KW-1185">Reference proteome</keyword>
<dbReference type="EMBL" id="BAABEZ010000004">
    <property type="protein sequence ID" value="GAA4450393.1"/>
    <property type="molecule type" value="Genomic_DNA"/>
</dbReference>
<reference evidence="3" key="1">
    <citation type="journal article" date="2019" name="Int. J. Syst. Evol. Microbiol.">
        <title>The Global Catalogue of Microorganisms (GCM) 10K type strain sequencing project: providing services to taxonomists for standard genome sequencing and annotation.</title>
        <authorList>
            <consortium name="The Broad Institute Genomics Platform"/>
            <consortium name="The Broad Institute Genome Sequencing Center for Infectious Disease"/>
            <person name="Wu L."/>
            <person name="Ma J."/>
        </authorList>
    </citation>
    <scope>NUCLEOTIDE SEQUENCE [LARGE SCALE GENOMIC DNA]</scope>
    <source>
        <strain evidence="3">JCM 31921</strain>
    </source>
</reference>
<evidence type="ECO:0000256" key="1">
    <source>
        <dbReference type="SAM" id="SignalP"/>
    </source>
</evidence>
<dbReference type="Proteomes" id="UP001501410">
    <property type="component" value="Unassembled WGS sequence"/>
</dbReference>
<accession>A0ABP8MJX1</accession>
<sequence>MLTLKIMTSSNISRVALLALLWSNAACLSKEQLVPVKPQGAEQIASVELGEDYKWQVYYSLENNKEIARNLITDWDLAFECGTAGYRITLNSAKFRMGVYPVYGKDFSAVSAKDSSGIKLRTDLYTGLLDSTAIGDWRSDKPVFIVNRGVDADGKNTGTCKIQVLESDAASYTVRVSGLDNSNDTLLTVEKNDRYTFTQVSLGNGAAVLHAEPPAKDWDIVFTKYTHFYTDLNMPYAVVGCLLNRYSTFAAVDTMHTDFSSITLQSAENVSFSSLINTIGFEWKSYDINAGLYTVDSKKYYLIKVQSGAYYKMRFTGFYKNGLKGAPEWQFQRL</sequence>
<evidence type="ECO:0008006" key="4">
    <source>
        <dbReference type="Google" id="ProtNLM"/>
    </source>
</evidence>
<evidence type="ECO:0000313" key="2">
    <source>
        <dbReference type="EMBL" id="GAA4450393.1"/>
    </source>
</evidence>
<protein>
    <recommendedName>
        <fullName evidence="4">HmuY protein</fullName>
    </recommendedName>
</protein>
<name>A0ABP8MJX1_9BACT</name>
<dbReference type="Pfam" id="PF14064">
    <property type="entry name" value="HmuY"/>
    <property type="match status" value="1"/>
</dbReference>
<evidence type="ECO:0000313" key="3">
    <source>
        <dbReference type="Proteomes" id="UP001501410"/>
    </source>
</evidence>